<comment type="caution">
    <text evidence="2">The sequence shown here is derived from an EMBL/GenBank/DDBJ whole genome shotgun (WGS) entry which is preliminary data.</text>
</comment>
<evidence type="ECO:0000256" key="1">
    <source>
        <dbReference type="SAM" id="MobiDB-lite"/>
    </source>
</evidence>
<reference evidence="2 3" key="1">
    <citation type="submission" date="2009-01" db="EMBL/GenBank/DDBJ databases">
        <authorList>
            <person name="Madupu R."/>
            <person name="Sebastian Y."/>
            <person name="Durkin A.S."/>
            <person name="Torralba M."/>
            <person name="Methe B."/>
            <person name="Sutton G.G."/>
            <person name="Strausberg R.L."/>
            <person name="Nelson K.E."/>
        </authorList>
    </citation>
    <scope>NUCLEOTIDE SEQUENCE [LARGE SCALE GENOMIC DNA]</scope>
    <source>
        <strain evidence="2 3">ATCC 49626</strain>
    </source>
</reference>
<evidence type="ECO:0000313" key="3">
    <source>
        <dbReference type="Proteomes" id="UP000004070"/>
    </source>
</evidence>
<protein>
    <submittedName>
        <fullName evidence="2">Uncharacterized protein</fullName>
    </submittedName>
</protein>
<proteinExistence type="predicted"/>
<organism evidence="2 3">
    <name type="scientific">Lancefieldella rimae (strain ATCC 49626 / DSM 7090 / CCUG 31168 / NBRC 15546 / VPI D140H-11A)</name>
    <name type="common">Atopobium rimae</name>
    <dbReference type="NCBI Taxonomy" id="553184"/>
    <lineage>
        <taxon>Bacteria</taxon>
        <taxon>Bacillati</taxon>
        <taxon>Actinomycetota</taxon>
        <taxon>Coriobacteriia</taxon>
        <taxon>Coriobacteriales</taxon>
        <taxon>Atopobiaceae</taxon>
        <taxon>Lancefieldella</taxon>
    </lineage>
</organism>
<feature type="region of interest" description="Disordered" evidence="1">
    <location>
        <begin position="94"/>
        <end position="119"/>
    </location>
</feature>
<dbReference type="GeneID" id="84904403"/>
<sequence length="119" mass="13793">MTKIKAVRNRVHAEPLKGLYLKRNLAPRYEVQDGVLVQKIDAHCLDSTTIGADGVLVVLPHRRTLADNLRSLAKLIQYIRREYGDQISQELKDELDKRQEQDHAAYRRDGKSKREEETK</sequence>
<dbReference type="Proteomes" id="UP000004070">
    <property type="component" value="Unassembled WGS sequence"/>
</dbReference>
<dbReference type="AlphaFoldDB" id="B9CLL3"/>
<name>B9CLL3_LANR4</name>
<dbReference type="STRING" id="1383.IV60_GL000601"/>
<dbReference type="RefSeq" id="WP_003148980.1">
    <property type="nucleotide sequence ID" value="NZ_ACFE01000002.1"/>
</dbReference>
<evidence type="ECO:0000313" key="2">
    <source>
        <dbReference type="EMBL" id="EEE17243.1"/>
    </source>
</evidence>
<dbReference type="EMBL" id="ACFE01000002">
    <property type="protein sequence ID" value="EEE17243.1"/>
    <property type="molecule type" value="Genomic_DNA"/>
</dbReference>
<accession>B9CLL3</accession>
<gene>
    <name evidence="2" type="ORF">ATORI0001_1189</name>
</gene>